<dbReference type="InterPro" id="IPR029058">
    <property type="entry name" value="AB_hydrolase_fold"/>
</dbReference>
<gene>
    <name evidence="1" type="ORF">EB03_01497</name>
</gene>
<sequence length="406" mass="45903">MSMTDEERIKMISQSYMNLEVNKKISVNRQTYGYVSKIIDNKKSGEKSFIITDGNPKVQKPKEVKQITILYQGSIGINKILVNPGDVWRDWGVNNFPTAVQVINAGGATAMPQLKSAAHTLQETMQMYPNAKVSVYGHSLGSMNGQYAISDLPTAFHDRLEGVYLYQGPNIYSILNPRQQAAADKLTNEGKIFNFIDTRDLVPIGYSLTKKQVGTVIEVTSKKVKLGKQHMLGGYLFDQDGNLVTQSKGIIQLAKHQTNQELDRLAEIHHQFSHSGKGISSSQEIFLDAMQARTITLGYKQAIQSEIDTVVKWLNKEIEQANLLWSQTKRDTNRWGEHLNDTEKMAILAENQVTEYTLVRQPVATYEQQLTLLQKIQYELDTLLKQIVTTIEEQVRTDKTLSQYLS</sequence>
<dbReference type="InterPro" id="IPR024499">
    <property type="entry name" value="Mbeg1-like"/>
</dbReference>
<evidence type="ECO:0008006" key="3">
    <source>
        <dbReference type="Google" id="ProtNLM"/>
    </source>
</evidence>
<proteinExistence type="predicted"/>
<dbReference type="AlphaFoldDB" id="A0AB37IFY5"/>
<name>A0AB37IFY5_ENTHR</name>
<evidence type="ECO:0000313" key="2">
    <source>
        <dbReference type="Proteomes" id="UP000253498"/>
    </source>
</evidence>
<dbReference type="Proteomes" id="UP000253498">
    <property type="component" value="Unassembled WGS sequence"/>
</dbReference>
<accession>A0AB37IFY5</accession>
<dbReference type="RefSeq" id="WP_240190132.1">
    <property type="nucleotide sequence ID" value="NZ_JBFCRC010000034.1"/>
</dbReference>
<evidence type="ECO:0000313" key="1">
    <source>
        <dbReference type="EMBL" id="RBT68370.1"/>
    </source>
</evidence>
<comment type="caution">
    <text evidence="1">The sequence shown here is derived from an EMBL/GenBank/DDBJ whole genome shotgun (WGS) entry which is preliminary data.</text>
</comment>
<reference evidence="1 2" key="1">
    <citation type="submission" date="2015-06" db="EMBL/GenBank/DDBJ databases">
        <title>The Genome Sequence of Enterococcus hirae 88EA1.</title>
        <authorList>
            <consortium name="The Broad Institute Genomics Platform"/>
            <consortium name="The Broad Institute Genome Sequencing Center for Infectious Disease"/>
            <person name="Earl A.M."/>
            <person name="Van Tyne D."/>
            <person name="Lebreton F."/>
            <person name="Saavedra J.T."/>
            <person name="Gilmore M.S."/>
            <person name="Manson McGuire A."/>
            <person name="Clock S."/>
            <person name="Crupain M."/>
            <person name="Rangan U."/>
            <person name="Young S."/>
            <person name="Abouelleil A."/>
            <person name="Cao P."/>
            <person name="Chapman S.B."/>
            <person name="Griggs A."/>
            <person name="Priest M."/>
            <person name="Shea T."/>
            <person name="Wortman J."/>
            <person name="Nusbaum C."/>
            <person name="Birren B."/>
        </authorList>
    </citation>
    <scope>NUCLEOTIDE SEQUENCE [LARGE SCALE GENOMIC DNA]</scope>
    <source>
        <strain evidence="1 2">88EA1</strain>
    </source>
</reference>
<dbReference type="Pfam" id="PF11187">
    <property type="entry name" value="Mbeg1-like"/>
    <property type="match status" value="1"/>
</dbReference>
<dbReference type="EMBL" id="LESJ01000005">
    <property type="protein sequence ID" value="RBT68370.1"/>
    <property type="molecule type" value="Genomic_DNA"/>
</dbReference>
<dbReference type="Gene3D" id="3.40.50.1820">
    <property type="entry name" value="alpha/beta hydrolase"/>
    <property type="match status" value="1"/>
</dbReference>
<dbReference type="SUPFAM" id="SSF53474">
    <property type="entry name" value="alpha/beta-Hydrolases"/>
    <property type="match status" value="1"/>
</dbReference>
<protein>
    <recommendedName>
        <fullName evidence="3">DUF2974 domain-containing protein</fullName>
    </recommendedName>
</protein>
<organism evidence="1 2">
    <name type="scientific">Enterococcus hirae</name>
    <dbReference type="NCBI Taxonomy" id="1354"/>
    <lineage>
        <taxon>Bacteria</taxon>
        <taxon>Bacillati</taxon>
        <taxon>Bacillota</taxon>
        <taxon>Bacilli</taxon>
        <taxon>Lactobacillales</taxon>
        <taxon>Enterococcaceae</taxon>
        <taxon>Enterococcus</taxon>
    </lineage>
</organism>